<reference evidence="2 3" key="1">
    <citation type="submission" date="2017-03" db="EMBL/GenBank/DDBJ databases">
        <title>Whole genome sequences of fourteen strains of Bradyrhizobium canariense and one strain of Bradyrhizobium japonicum isolated from Lupinus (Papilionoideae: Genisteae) species in Algeria.</title>
        <authorList>
            <person name="Crovadore J."/>
            <person name="Chekireb D."/>
            <person name="Brachmann A."/>
            <person name="Chablais R."/>
            <person name="Cochard B."/>
            <person name="Lefort F."/>
        </authorList>
    </citation>
    <scope>NUCLEOTIDE SEQUENCE [LARGE SCALE GENOMIC DNA]</scope>
    <source>
        <strain evidence="2 3">UBMA197</strain>
    </source>
</reference>
<dbReference type="Proteomes" id="UP000193335">
    <property type="component" value="Unassembled WGS sequence"/>
</dbReference>
<feature type="signal peptide" evidence="1">
    <location>
        <begin position="1"/>
        <end position="26"/>
    </location>
</feature>
<protein>
    <submittedName>
        <fullName evidence="2">Uncharacterized protein</fullName>
    </submittedName>
</protein>
<accession>A0A1Y2JSQ5</accession>
<dbReference type="EMBL" id="NAFL01000227">
    <property type="protein sequence ID" value="OSJ34790.1"/>
    <property type="molecule type" value="Genomic_DNA"/>
</dbReference>
<evidence type="ECO:0000313" key="2">
    <source>
        <dbReference type="EMBL" id="OSJ34790.1"/>
    </source>
</evidence>
<proteinExistence type="predicted"/>
<dbReference type="AlphaFoldDB" id="A0A1Y2JSQ5"/>
<organism evidence="2 3">
    <name type="scientific">Bradyrhizobium japonicum</name>
    <dbReference type="NCBI Taxonomy" id="375"/>
    <lineage>
        <taxon>Bacteria</taxon>
        <taxon>Pseudomonadati</taxon>
        <taxon>Pseudomonadota</taxon>
        <taxon>Alphaproteobacteria</taxon>
        <taxon>Hyphomicrobiales</taxon>
        <taxon>Nitrobacteraceae</taxon>
        <taxon>Bradyrhizobium</taxon>
    </lineage>
</organism>
<feature type="chain" id="PRO_5013005701" evidence="1">
    <location>
        <begin position="27"/>
        <end position="123"/>
    </location>
</feature>
<gene>
    <name evidence="2" type="ORF">BSZ19_10950</name>
</gene>
<name>A0A1Y2JSQ5_BRAJP</name>
<evidence type="ECO:0000313" key="3">
    <source>
        <dbReference type="Proteomes" id="UP000193335"/>
    </source>
</evidence>
<evidence type="ECO:0000256" key="1">
    <source>
        <dbReference type="SAM" id="SignalP"/>
    </source>
</evidence>
<sequence length="123" mass="13715">MYFWSSAVKSPFVLSIALAISIPVQAETIIPTPLQETQRAAASAGKTCEGYEHIRSLCLPKGYEMPTFEQRHPEMARTAAKLKADYPQFWQLGARQGIAQVNKVAAERQGLELICKRYATKSQ</sequence>
<keyword evidence="1" id="KW-0732">Signal</keyword>
<comment type="caution">
    <text evidence="2">The sequence shown here is derived from an EMBL/GenBank/DDBJ whole genome shotgun (WGS) entry which is preliminary data.</text>
</comment>